<reference evidence="3 4" key="3">
    <citation type="journal article" date="2017" name="G3 (Bethesda)">
        <title>Comparative analysis highlights variable genome content of wheat rusts and divergence of the mating loci.</title>
        <authorList>
            <person name="Cuomo C.A."/>
            <person name="Bakkeren G."/>
            <person name="Khalil H.B."/>
            <person name="Panwar V."/>
            <person name="Joly D."/>
            <person name="Linning R."/>
            <person name="Sakthikumar S."/>
            <person name="Song X."/>
            <person name="Adiconis X."/>
            <person name="Fan L."/>
            <person name="Goldberg J.M."/>
            <person name="Levin J.Z."/>
            <person name="Young S."/>
            <person name="Zeng Q."/>
            <person name="Anikster Y."/>
            <person name="Bruce M."/>
            <person name="Wang M."/>
            <person name="Yin C."/>
            <person name="McCallum B."/>
            <person name="Szabo L.J."/>
            <person name="Hulbert S."/>
            <person name="Chen X."/>
            <person name="Fellers J.P."/>
        </authorList>
    </citation>
    <scope>NUCLEOTIDE SEQUENCE</scope>
    <source>
        <strain evidence="3">isolate 1-1 / race 1 (BBBD)</strain>
        <strain evidence="4">Isolate 1-1 / race 1 (BBBD)</strain>
    </source>
</reference>
<proteinExistence type="predicted"/>
<dbReference type="VEuPathDB" id="FungiDB:PTTG_27942"/>
<feature type="region of interest" description="Disordered" evidence="1">
    <location>
        <begin position="1"/>
        <end position="102"/>
    </location>
</feature>
<evidence type="ECO:0000256" key="1">
    <source>
        <dbReference type="SAM" id="MobiDB-lite"/>
    </source>
</evidence>
<reference evidence="2" key="2">
    <citation type="submission" date="2016-05" db="EMBL/GenBank/DDBJ databases">
        <title>Comparative analysis highlights variable genome content of wheat rusts and divergence of the mating loci.</title>
        <authorList>
            <person name="Cuomo C.A."/>
            <person name="Bakkeren G."/>
            <person name="Szabo L."/>
            <person name="Khalil H."/>
            <person name="Joly D."/>
            <person name="Goldberg J."/>
            <person name="Young S."/>
            <person name="Zeng Q."/>
            <person name="Fellers J."/>
        </authorList>
    </citation>
    <scope>NUCLEOTIDE SEQUENCE [LARGE SCALE GENOMIC DNA]</scope>
    <source>
        <strain evidence="2">1-1 BBBD Race 1</strain>
    </source>
</reference>
<evidence type="ECO:0000313" key="4">
    <source>
        <dbReference type="Proteomes" id="UP000005240"/>
    </source>
</evidence>
<protein>
    <recommendedName>
        <fullName evidence="5">Retrotransposon gag domain-containing protein</fullName>
    </recommendedName>
</protein>
<evidence type="ECO:0000313" key="3">
    <source>
        <dbReference type="EnsemblFungi" id="PTTG_27942-t43_1-p1"/>
    </source>
</evidence>
<keyword evidence="4" id="KW-1185">Reference proteome</keyword>
<dbReference type="Proteomes" id="UP000005240">
    <property type="component" value="Unassembled WGS sequence"/>
</dbReference>
<dbReference type="EMBL" id="ADAS02000079">
    <property type="protein sequence ID" value="OAV91540.1"/>
    <property type="molecule type" value="Genomic_DNA"/>
</dbReference>
<organism evidence="2">
    <name type="scientific">Puccinia triticina (isolate 1-1 / race 1 (BBBD))</name>
    <name type="common">Brown leaf rust fungus</name>
    <dbReference type="NCBI Taxonomy" id="630390"/>
    <lineage>
        <taxon>Eukaryota</taxon>
        <taxon>Fungi</taxon>
        <taxon>Dikarya</taxon>
        <taxon>Basidiomycota</taxon>
        <taxon>Pucciniomycotina</taxon>
        <taxon>Pucciniomycetes</taxon>
        <taxon>Pucciniales</taxon>
        <taxon>Pucciniaceae</taxon>
        <taxon>Puccinia</taxon>
    </lineage>
</organism>
<sequence>MSTRRTTAPEDLLPITDPDAIIRAANAEKGRQKQLEASTHSDSTPARRPRAALSGRPPSPFALHHPRSHRLASIPHNPRPVILSPQPLRPRGRSRGKPPPPPDYMKMLIDAQLALVEQARKDRYAAREEREANAKRMARMEEATLALIELVRQTPAPPAPITRSAEAELPRIRTSDAPHYTGPAQAVEPFLKWIHGVQVFFATKAIKSNVNKIRVVGSLIDETNLLLVYANEVDSYVGKPWQEFKDRLFKVAITPDWREELHERIVQLKMLDSEDFMSYSIRAQTLQRMINFDKPPQKIQQHWAT</sequence>
<gene>
    <name evidence="2" type="ORF">PTTG_27942</name>
</gene>
<name>A0A180GFS9_PUCT1</name>
<reference evidence="2" key="1">
    <citation type="submission" date="2009-11" db="EMBL/GenBank/DDBJ databases">
        <authorList>
            <consortium name="The Broad Institute Genome Sequencing Platform"/>
            <person name="Ward D."/>
            <person name="Feldgarden M."/>
            <person name="Earl A."/>
            <person name="Young S.K."/>
            <person name="Zeng Q."/>
            <person name="Koehrsen M."/>
            <person name="Alvarado L."/>
            <person name="Berlin A."/>
            <person name="Bochicchio J."/>
            <person name="Borenstein D."/>
            <person name="Chapman S.B."/>
            <person name="Chen Z."/>
            <person name="Engels R."/>
            <person name="Freedman E."/>
            <person name="Gellesch M."/>
            <person name="Goldberg J."/>
            <person name="Griggs A."/>
            <person name="Gujja S."/>
            <person name="Heilman E."/>
            <person name="Heiman D."/>
            <person name="Hepburn T."/>
            <person name="Howarth C."/>
            <person name="Jen D."/>
            <person name="Larson L."/>
            <person name="Lewis B."/>
            <person name="Mehta T."/>
            <person name="Park D."/>
            <person name="Pearson M."/>
            <person name="Roberts A."/>
            <person name="Saif S."/>
            <person name="Shea T."/>
            <person name="Shenoy N."/>
            <person name="Sisk P."/>
            <person name="Stolte C."/>
            <person name="Sykes S."/>
            <person name="Thomson T."/>
            <person name="Walk T."/>
            <person name="White J."/>
            <person name="Yandava C."/>
            <person name="Izard J."/>
            <person name="Baranova O.V."/>
            <person name="Blanton J.M."/>
            <person name="Tanner A.C."/>
            <person name="Dewhirst F.E."/>
            <person name="Haas B."/>
            <person name="Nusbaum C."/>
            <person name="Birren B."/>
        </authorList>
    </citation>
    <scope>NUCLEOTIDE SEQUENCE [LARGE SCALE GENOMIC DNA]</scope>
    <source>
        <strain evidence="2">1-1 BBBD Race 1</strain>
    </source>
</reference>
<accession>A0A180GFS9</accession>
<reference evidence="3" key="4">
    <citation type="submission" date="2025-05" db="UniProtKB">
        <authorList>
            <consortium name="EnsemblFungi"/>
        </authorList>
    </citation>
    <scope>IDENTIFICATION</scope>
    <source>
        <strain evidence="3">isolate 1-1 / race 1 (BBBD)</strain>
    </source>
</reference>
<dbReference type="AlphaFoldDB" id="A0A180GFS9"/>
<feature type="compositionally biased region" description="Polar residues" evidence="1">
    <location>
        <begin position="35"/>
        <end position="44"/>
    </location>
</feature>
<evidence type="ECO:0008006" key="5">
    <source>
        <dbReference type="Google" id="ProtNLM"/>
    </source>
</evidence>
<dbReference type="EnsemblFungi" id="PTTG_27942-t43_1">
    <property type="protein sequence ID" value="PTTG_27942-t43_1-p1"/>
    <property type="gene ID" value="PTTG_27942"/>
</dbReference>
<evidence type="ECO:0000313" key="2">
    <source>
        <dbReference type="EMBL" id="OAV91540.1"/>
    </source>
</evidence>